<accession>A0A645DKK7</accession>
<dbReference type="EMBL" id="VSSQ01036791">
    <property type="protein sequence ID" value="MPM89353.1"/>
    <property type="molecule type" value="Genomic_DNA"/>
</dbReference>
<proteinExistence type="predicted"/>
<evidence type="ECO:0000313" key="1">
    <source>
        <dbReference type="EMBL" id="MPM89353.1"/>
    </source>
</evidence>
<name>A0A645DKK7_9ZZZZ</name>
<organism evidence="1">
    <name type="scientific">bioreactor metagenome</name>
    <dbReference type="NCBI Taxonomy" id="1076179"/>
    <lineage>
        <taxon>unclassified sequences</taxon>
        <taxon>metagenomes</taxon>
        <taxon>ecological metagenomes</taxon>
    </lineage>
</organism>
<gene>
    <name evidence="1" type="ORF">SDC9_136462</name>
</gene>
<sequence length="56" mass="6720">MYAEEWQEWVVKTGKLPTTEPIDFWRPELYDLVIDTFSTDKEKSLQMVLDAIRKEV</sequence>
<reference evidence="1" key="1">
    <citation type="submission" date="2019-08" db="EMBL/GenBank/DDBJ databases">
        <authorList>
            <person name="Kucharzyk K."/>
            <person name="Murdoch R.W."/>
            <person name="Higgins S."/>
            <person name="Loffler F."/>
        </authorList>
    </citation>
    <scope>NUCLEOTIDE SEQUENCE</scope>
</reference>
<comment type="caution">
    <text evidence="1">The sequence shown here is derived from an EMBL/GenBank/DDBJ whole genome shotgun (WGS) entry which is preliminary data.</text>
</comment>
<protein>
    <submittedName>
        <fullName evidence="1">Uncharacterized protein</fullName>
    </submittedName>
</protein>
<dbReference type="AlphaFoldDB" id="A0A645DKK7"/>